<proteinExistence type="predicted"/>
<protein>
    <submittedName>
        <fullName evidence="2">Uncharacterized protein</fullName>
    </submittedName>
</protein>
<reference evidence="2 3" key="1">
    <citation type="submission" date="2024-07" db="EMBL/GenBank/DDBJ databases">
        <title>Section-level genome sequencing and comparative genomics of Aspergillus sections Usti and Cavernicolus.</title>
        <authorList>
            <consortium name="Lawrence Berkeley National Laboratory"/>
            <person name="Nybo J.L."/>
            <person name="Vesth T.C."/>
            <person name="Theobald S."/>
            <person name="Frisvad J.C."/>
            <person name="Larsen T.O."/>
            <person name="Kjaerboelling I."/>
            <person name="Rothschild-Mancinelli K."/>
            <person name="Lyhne E.K."/>
            <person name="Kogle M.E."/>
            <person name="Barry K."/>
            <person name="Clum A."/>
            <person name="Na H."/>
            <person name="Ledsgaard L."/>
            <person name="Lin J."/>
            <person name="Lipzen A."/>
            <person name="Kuo A."/>
            <person name="Riley R."/>
            <person name="Mondo S."/>
            <person name="LaButti K."/>
            <person name="Haridas S."/>
            <person name="Pangalinan J."/>
            <person name="Salamov A.A."/>
            <person name="Simmons B.A."/>
            <person name="Magnuson J.K."/>
            <person name="Chen J."/>
            <person name="Drula E."/>
            <person name="Henrissat B."/>
            <person name="Wiebenga A."/>
            <person name="Lubbers R.J."/>
            <person name="Gomes A.C."/>
            <person name="Macurrencykelacurrency M.R."/>
            <person name="Stajich J."/>
            <person name="Grigoriev I.V."/>
            <person name="Mortensen U.H."/>
            <person name="De vries R.P."/>
            <person name="Baker S.E."/>
            <person name="Andersen M.R."/>
        </authorList>
    </citation>
    <scope>NUCLEOTIDE SEQUENCE [LARGE SCALE GENOMIC DNA]</scope>
    <source>
        <strain evidence="2 3">CBS 756.74</strain>
    </source>
</reference>
<dbReference type="RefSeq" id="XP_070905266.1">
    <property type="nucleotide sequence ID" value="XM_071049934.1"/>
</dbReference>
<evidence type="ECO:0000256" key="1">
    <source>
        <dbReference type="SAM" id="MobiDB-lite"/>
    </source>
</evidence>
<gene>
    <name evidence="2" type="ORF">BJX68DRAFT_88501</name>
</gene>
<feature type="region of interest" description="Disordered" evidence="1">
    <location>
        <begin position="271"/>
        <end position="296"/>
    </location>
</feature>
<organism evidence="2 3">
    <name type="scientific">Aspergillus pseudodeflectus</name>
    <dbReference type="NCBI Taxonomy" id="176178"/>
    <lineage>
        <taxon>Eukaryota</taxon>
        <taxon>Fungi</taxon>
        <taxon>Dikarya</taxon>
        <taxon>Ascomycota</taxon>
        <taxon>Pezizomycotina</taxon>
        <taxon>Eurotiomycetes</taxon>
        <taxon>Eurotiomycetidae</taxon>
        <taxon>Eurotiales</taxon>
        <taxon>Aspergillaceae</taxon>
        <taxon>Aspergillus</taxon>
        <taxon>Aspergillus subgen. Nidulantes</taxon>
    </lineage>
</organism>
<evidence type="ECO:0000313" key="2">
    <source>
        <dbReference type="EMBL" id="KAL2860575.1"/>
    </source>
</evidence>
<accession>A0ABR4L7R5</accession>
<dbReference type="GeneID" id="98165098"/>
<dbReference type="Proteomes" id="UP001610444">
    <property type="component" value="Unassembled WGS sequence"/>
</dbReference>
<feature type="compositionally biased region" description="Basic and acidic residues" evidence="1">
    <location>
        <begin position="187"/>
        <end position="199"/>
    </location>
</feature>
<evidence type="ECO:0000313" key="3">
    <source>
        <dbReference type="Proteomes" id="UP001610444"/>
    </source>
</evidence>
<sequence length="357" mass="39087">MPTTTSNIEPAGPVLAHSLISSSASFAANRDASFLESRDPDPSTSEAWNLKLDIAQGLHSSSNIFRPGTVVAFSRLRGRLPNDNDDEFVGELPRRLLTDWLRRTPSTIGTPKSQNRTFIIHPANLTIFSPEKLLASLLSNQQPPLSRAQAISHLDSVQLFPVFDFAAALQAIDEVSDILRKTWEAHQPQDDHDHEHGNENQHSTPPDTGHSMTLIVAGLDTLTEAVIRASNAMRGTAVLSSALRTSTQLSRMHRPYLSILFVNTSGVGPIVRDNSEGRLPQSQRDPGSHQAPDDGLQSMFSVTDAPLFPSLLMRTLDQGIDTHLLMSNTRNVPVVEVIKDRVGSGVGKWCTWSSTRT</sequence>
<comment type="caution">
    <text evidence="2">The sequence shown here is derived from an EMBL/GenBank/DDBJ whole genome shotgun (WGS) entry which is preliminary data.</text>
</comment>
<keyword evidence="3" id="KW-1185">Reference proteome</keyword>
<name>A0ABR4L7R5_9EURO</name>
<feature type="region of interest" description="Disordered" evidence="1">
    <location>
        <begin position="187"/>
        <end position="210"/>
    </location>
</feature>
<dbReference type="EMBL" id="JBFXLR010000002">
    <property type="protein sequence ID" value="KAL2860575.1"/>
    <property type="molecule type" value="Genomic_DNA"/>
</dbReference>